<keyword evidence="9" id="KW-0238">DNA-binding</keyword>
<keyword evidence="4" id="KW-0963">Cytoplasm</keyword>
<dbReference type="SMART" id="SM00480">
    <property type="entry name" value="POL3Bc"/>
    <property type="match status" value="1"/>
</dbReference>
<keyword evidence="8" id="KW-0239">DNA-directed DNA polymerase</keyword>
<dbReference type="SUPFAM" id="SSF55979">
    <property type="entry name" value="DNA clamp"/>
    <property type="match status" value="3"/>
</dbReference>
<organism evidence="14">
    <name type="scientific">Vibrio vulnificus</name>
    <dbReference type="NCBI Taxonomy" id="672"/>
    <lineage>
        <taxon>Bacteria</taxon>
        <taxon>Pseudomonadati</taxon>
        <taxon>Pseudomonadota</taxon>
        <taxon>Gammaproteobacteria</taxon>
        <taxon>Vibrionales</taxon>
        <taxon>Vibrionaceae</taxon>
        <taxon>Vibrio</taxon>
    </lineage>
</organism>
<dbReference type="Pfam" id="PF02767">
    <property type="entry name" value="DNA_pol3_beta_2"/>
    <property type="match status" value="1"/>
</dbReference>
<evidence type="ECO:0000259" key="12">
    <source>
        <dbReference type="Pfam" id="PF02767"/>
    </source>
</evidence>
<proteinExistence type="inferred from homology"/>
<dbReference type="EMBL" id="DACRBY010000001">
    <property type="protein sequence ID" value="HAS8538282.1"/>
    <property type="molecule type" value="Genomic_DNA"/>
</dbReference>
<gene>
    <name evidence="14" type="ORF">I7730_00520</name>
</gene>
<evidence type="ECO:0000256" key="5">
    <source>
        <dbReference type="ARBA" id="ARBA00022679"/>
    </source>
</evidence>
<dbReference type="AlphaFoldDB" id="A0A8H9K6R1"/>
<comment type="caution">
    <text evidence="14">The sequence shown here is derived from an EMBL/GenBank/DDBJ whole genome shotgun (WGS) entry which is preliminary data.</text>
</comment>
<dbReference type="InterPro" id="IPR001001">
    <property type="entry name" value="DNA_polIII_beta"/>
</dbReference>
<dbReference type="GO" id="GO:0003887">
    <property type="term" value="F:DNA-directed DNA polymerase activity"/>
    <property type="evidence" value="ECO:0007669"/>
    <property type="project" value="UniProtKB-KW"/>
</dbReference>
<keyword evidence="6" id="KW-0548">Nucleotidyltransferase</keyword>
<dbReference type="InterPro" id="IPR046938">
    <property type="entry name" value="DNA_clamp_sf"/>
</dbReference>
<protein>
    <recommendedName>
        <fullName evidence="3">Beta sliding clamp</fullName>
    </recommendedName>
    <alternativeName>
        <fullName evidence="11">Beta-clamp processivity factor</fullName>
    </alternativeName>
    <alternativeName>
        <fullName evidence="10">DNA polymerase III beta sliding clamp subunit</fullName>
    </alternativeName>
</protein>
<dbReference type="Proteomes" id="UP000863257">
    <property type="component" value="Unassembled WGS sequence"/>
</dbReference>
<dbReference type="PANTHER" id="PTHR30478">
    <property type="entry name" value="DNA POLYMERASE III SUBUNIT BETA"/>
    <property type="match status" value="1"/>
</dbReference>
<evidence type="ECO:0000256" key="10">
    <source>
        <dbReference type="ARBA" id="ARBA00030988"/>
    </source>
</evidence>
<feature type="domain" description="DNA polymerase III beta sliding clamp central" evidence="12">
    <location>
        <begin position="135"/>
        <end position="245"/>
    </location>
</feature>
<evidence type="ECO:0000256" key="8">
    <source>
        <dbReference type="ARBA" id="ARBA00022932"/>
    </source>
</evidence>
<evidence type="ECO:0000256" key="7">
    <source>
        <dbReference type="ARBA" id="ARBA00022705"/>
    </source>
</evidence>
<reference evidence="14" key="2">
    <citation type="submission" date="2019-01" db="EMBL/GenBank/DDBJ databases">
        <authorList>
            <consortium name="NCBI Pathogen Detection Project"/>
        </authorList>
    </citation>
    <scope>NUCLEOTIDE SEQUENCE</scope>
    <source>
        <strain evidence="14">BCW_3452</strain>
    </source>
</reference>
<evidence type="ECO:0000256" key="1">
    <source>
        <dbReference type="ARBA" id="ARBA00004496"/>
    </source>
</evidence>
<dbReference type="GO" id="GO:0008408">
    <property type="term" value="F:3'-5' exonuclease activity"/>
    <property type="evidence" value="ECO:0007669"/>
    <property type="project" value="InterPro"/>
</dbReference>
<dbReference type="Gene3D" id="3.70.10.10">
    <property type="match status" value="1"/>
</dbReference>
<feature type="domain" description="DNA polymerase III beta sliding clamp C-terminal" evidence="13">
    <location>
        <begin position="265"/>
        <end position="371"/>
    </location>
</feature>
<dbReference type="Gene3D" id="3.10.150.10">
    <property type="entry name" value="DNA Polymerase III, subunit A, domain 2"/>
    <property type="match status" value="1"/>
</dbReference>
<dbReference type="GO" id="GO:0006271">
    <property type="term" value="P:DNA strand elongation involved in DNA replication"/>
    <property type="evidence" value="ECO:0007669"/>
    <property type="project" value="TreeGrafter"/>
</dbReference>
<dbReference type="GO" id="GO:0005737">
    <property type="term" value="C:cytoplasm"/>
    <property type="evidence" value="ECO:0007669"/>
    <property type="project" value="UniProtKB-SubCell"/>
</dbReference>
<sequence>MKLSITVSILKSLLKRVDDSVKSSVQKRPQHSSVLIRCSEKGSYLAGVNPESTVQVIIPPDEIEDFEEGVICAPMKKLTQIIDKYQPTSTITITKLDEYSSQVKQGRSRQKLSCIKSSEFSYSPSSDKLSAILEINRKEFASALDIAASVADKNHVNPRLKGVSLKATANTFRVAASDGYRVAKANLSGSFDAEFEKLIPQESAVAIAKVASRSKSGTVNVGFSSNSCIISTEGLTLSTKLIDSNPIDYDKFIVEKGIPVSIYKDVLLRAANLALTILKDTKYPVITLEIGKATLNIKAKGINGIDAMHTELDCMYEREPYDVAINPLYLKEAIEGIPESVVNIIYDPSNSPVVSVLGAKSKSVSHHIMPVKI</sequence>
<evidence type="ECO:0000256" key="3">
    <source>
        <dbReference type="ARBA" id="ARBA00021035"/>
    </source>
</evidence>
<comment type="subcellular location">
    <subcellularLocation>
        <location evidence="1">Cytoplasm</location>
    </subcellularLocation>
</comment>
<accession>A0A8H9K6R1</accession>
<evidence type="ECO:0000259" key="13">
    <source>
        <dbReference type="Pfam" id="PF02768"/>
    </source>
</evidence>
<name>A0A8H9K6R1_VIBVL</name>
<dbReference type="Pfam" id="PF02768">
    <property type="entry name" value="DNA_pol3_beta_3"/>
    <property type="match status" value="1"/>
</dbReference>
<evidence type="ECO:0000256" key="6">
    <source>
        <dbReference type="ARBA" id="ARBA00022695"/>
    </source>
</evidence>
<evidence type="ECO:0000256" key="4">
    <source>
        <dbReference type="ARBA" id="ARBA00022490"/>
    </source>
</evidence>
<evidence type="ECO:0000256" key="2">
    <source>
        <dbReference type="ARBA" id="ARBA00010752"/>
    </source>
</evidence>
<dbReference type="InterPro" id="IPR022635">
    <property type="entry name" value="DNA_polIII_beta_C"/>
</dbReference>
<evidence type="ECO:0000256" key="9">
    <source>
        <dbReference type="ARBA" id="ARBA00023125"/>
    </source>
</evidence>
<dbReference type="GO" id="GO:0003677">
    <property type="term" value="F:DNA binding"/>
    <property type="evidence" value="ECO:0007669"/>
    <property type="project" value="UniProtKB-KW"/>
</dbReference>
<keyword evidence="5" id="KW-0808">Transferase</keyword>
<dbReference type="GO" id="GO:0009360">
    <property type="term" value="C:DNA polymerase III complex"/>
    <property type="evidence" value="ECO:0007669"/>
    <property type="project" value="InterPro"/>
</dbReference>
<comment type="similarity">
    <text evidence="2">Belongs to the beta sliding clamp family.</text>
</comment>
<evidence type="ECO:0000313" key="14">
    <source>
        <dbReference type="EMBL" id="HAS8538282.1"/>
    </source>
</evidence>
<dbReference type="InterPro" id="IPR022637">
    <property type="entry name" value="DNA_polIII_beta_cen"/>
</dbReference>
<reference evidence="14" key="1">
    <citation type="journal article" date="2018" name="Genome Biol.">
        <title>SKESA: strategic k-mer extension for scrupulous assemblies.</title>
        <authorList>
            <person name="Souvorov A."/>
            <person name="Agarwala R."/>
            <person name="Lipman D.J."/>
        </authorList>
    </citation>
    <scope>NUCLEOTIDE SEQUENCE</scope>
    <source>
        <strain evidence="14">BCW_3452</strain>
    </source>
</reference>
<evidence type="ECO:0000256" key="11">
    <source>
        <dbReference type="ARBA" id="ARBA00033276"/>
    </source>
</evidence>
<dbReference type="PANTHER" id="PTHR30478:SF0">
    <property type="entry name" value="BETA SLIDING CLAMP"/>
    <property type="match status" value="1"/>
</dbReference>
<keyword evidence="7" id="KW-0235">DNA replication</keyword>